<accession>A0A0U5HUV3</accession>
<dbReference type="KEGG" id="hhb:Hhub_2670"/>
<keyword evidence="2" id="KW-1185">Reference proteome</keyword>
<dbReference type="EMBL" id="LN831302">
    <property type="protein sequence ID" value="CQH58092.1"/>
    <property type="molecule type" value="Genomic_DNA"/>
</dbReference>
<dbReference type="GeneID" id="43331059"/>
<evidence type="ECO:0000313" key="2">
    <source>
        <dbReference type="Proteomes" id="UP000066737"/>
    </source>
</evidence>
<gene>
    <name evidence="1" type="ORF">HHUB_2670</name>
</gene>
<dbReference type="Proteomes" id="UP000066737">
    <property type="component" value="Chromosome I"/>
</dbReference>
<dbReference type="AlphaFoldDB" id="A0A0U5HUV3"/>
<dbReference type="OrthoDB" id="275830at2157"/>
<protein>
    <submittedName>
        <fullName evidence="1">Uncharacterized protein</fullName>
    </submittedName>
</protein>
<reference evidence="2" key="1">
    <citation type="journal article" date="2016" name="Environ. Microbiol.">
        <title>The complete genome of a viable archaeum isolated from 123-million-year-old rock salt.</title>
        <authorList>
            <person name="Jaakkola S.T."/>
            <person name="Pfeiffer F."/>
            <person name="Ravantti J.J."/>
            <person name="Guo Q."/>
            <person name="Liu Y."/>
            <person name="Chen X."/>
            <person name="Ma H."/>
            <person name="Yang C."/>
            <person name="Oksanen H.M."/>
            <person name="Bamford D.H."/>
        </authorList>
    </citation>
    <scope>NUCLEOTIDE SEQUENCE</scope>
    <source>
        <strain evidence="2">JI20-1</strain>
    </source>
</reference>
<name>A0A0U5HUV3_9EURY</name>
<organism evidence="1 2">
    <name type="scientific">Halobacterium hubeiense</name>
    <dbReference type="NCBI Taxonomy" id="1407499"/>
    <lineage>
        <taxon>Archaea</taxon>
        <taxon>Methanobacteriati</taxon>
        <taxon>Methanobacteriota</taxon>
        <taxon>Stenosarchaea group</taxon>
        <taxon>Halobacteria</taxon>
        <taxon>Halobacteriales</taxon>
        <taxon>Halobacteriaceae</taxon>
        <taxon>Halobacterium</taxon>
    </lineage>
</organism>
<sequence>MVRISRSFRAVEYAEGVSIAEFQDFEPISKIHSVVNLDKEKNEMLVAHHEYPEDSRDFQSRTWAYDVVLSDWEDILELLDVLKRFKSLPDDVVLSNEFPVKELKISEMKLYNEEAEGNYESREDTYEDVSLSYRLSDSTLEFSPRHGSEPQTFPWIPVGEEYAREGFSSNSIHLNRLIEMIDDIEEGIQPSDSPDPTLDEETHSLLNSIGYGHEIIQHSQDGDICLEKGLHQLALSSYIHAIEWTIIAYLKTDGLDIIEKEREGTYYNLAGGRNSLLEEVNERANLDQKTTSQLRSFNRAERRWMAHHKSGEILPEEIEAVRARLRSLIEKLF</sequence>
<dbReference type="RefSeq" id="WP_143416376.1">
    <property type="nucleotide sequence ID" value="NZ_CEML01000001.1"/>
</dbReference>
<evidence type="ECO:0000313" key="1">
    <source>
        <dbReference type="EMBL" id="CQH58092.1"/>
    </source>
</evidence>
<proteinExistence type="predicted"/>